<dbReference type="SUPFAM" id="SSF46785">
    <property type="entry name" value="Winged helix' DNA-binding domain"/>
    <property type="match status" value="1"/>
</dbReference>
<dbReference type="InterPro" id="IPR036390">
    <property type="entry name" value="WH_DNA-bd_sf"/>
</dbReference>
<accession>A0A6H2GT55</accession>
<dbReference type="InterPro" id="IPR057727">
    <property type="entry name" value="WCX_dom"/>
</dbReference>
<feature type="domain" description="HTH deoR-type" evidence="3">
    <location>
        <begin position="2"/>
        <end position="57"/>
    </location>
</feature>
<dbReference type="PIRSF" id="PIRSF016838">
    <property type="entry name" value="PafC"/>
    <property type="match status" value="1"/>
</dbReference>
<reference evidence="4 5" key="1">
    <citation type="submission" date="2020-04" db="EMBL/GenBank/DDBJ databases">
        <title>Novel Paenibacillus strain UniB2 isolated from commercial digestive syrup.</title>
        <authorList>
            <person name="Thorat V."/>
            <person name="Kirdat K."/>
            <person name="Tiwarekar B."/>
            <person name="Yadav A."/>
        </authorList>
    </citation>
    <scope>NUCLEOTIDE SEQUENCE [LARGE SCALE GENOMIC DNA]</scope>
    <source>
        <strain evidence="4 5">UniB2</strain>
    </source>
</reference>
<dbReference type="AlphaFoldDB" id="A0A6H2GT55"/>
<dbReference type="EMBL" id="CP051428">
    <property type="protein sequence ID" value="QJC50539.1"/>
    <property type="molecule type" value="Genomic_DNA"/>
</dbReference>
<sequence>MKLDRLLAITMLLLSQSRVNASELSRRFEVSLRTIYRDMEAINQAGVPIVSFPGTDGGYELMPGYRIEKQMLTLEEFGSIIAALRGMRSAAGVEEIDRLLERISALAGRRPDSLPESPLDLDHSPLPRDRPRMAALHGAIREQRLVSFSYLNSQGQETERTAEPMGLFMKNAVWYLYGYCLLRSGLRVFRLSRMLRLERLERGFARRPYTLQDIERQFMDRTDFRRIEAELIFRPEVRTRVRDEFGYEPVEDLEGGFSRVAAGFSSLEKALQTVLSYGSRVEAKSPPELVERVRTELLDAARLYAGTK</sequence>
<name>A0A6H2GT55_9BACL</name>
<evidence type="ECO:0000313" key="4">
    <source>
        <dbReference type="EMBL" id="QJC50539.1"/>
    </source>
</evidence>
<dbReference type="InterPro" id="IPR051534">
    <property type="entry name" value="CBASS_pafABC_assoc_protein"/>
</dbReference>
<organism evidence="4 5">
    <name type="scientific">Paenibacillus albicereus</name>
    <dbReference type="NCBI Taxonomy" id="2726185"/>
    <lineage>
        <taxon>Bacteria</taxon>
        <taxon>Bacillati</taxon>
        <taxon>Bacillota</taxon>
        <taxon>Bacilli</taxon>
        <taxon>Bacillales</taxon>
        <taxon>Paenibacillaceae</taxon>
        <taxon>Paenibacillus</taxon>
    </lineage>
</organism>
<dbReference type="InterPro" id="IPR028349">
    <property type="entry name" value="PafC-like"/>
</dbReference>
<dbReference type="PANTHER" id="PTHR34580">
    <property type="match status" value="1"/>
</dbReference>
<dbReference type="Pfam" id="PF13280">
    <property type="entry name" value="WYL"/>
    <property type="match status" value="1"/>
</dbReference>
<dbReference type="Gene3D" id="1.10.10.10">
    <property type="entry name" value="Winged helix-like DNA-binding domain superfamily/Winged helix DNA-binding domain"/>
    <property type="match status" value="1"/>
</dbReference>
<protein>
    <submittedName>
        <fullName evidence="4">YafY family transcriptional regulator</fullName>
    </submittedName>
</protein>
<dbReference type="InterPro" id="IPR026881">
    <property type="entry name" value="WYL_dom"/>
</dbReference>
<proteinExistence type="predicted"/>
<keyword evidence="1" id="KW-0805">Transcription regulation</keyword>
<dbReference type="InterPro" id="IPR013196">
    <property type="entry name" value="HTH_11"/>
</dbReference>
<evidence type="ECO:0000313" key="5">
    <source>
        <dbReference type="Proteomes" id="UP000502136"/>
    </source>
</evidence>
<keyword evidence="5" id="KW-1185">Reference proteome</keyword>
<dbReference type="PANTHER" id="PTHR34580:SF1">
    <property type="entry name" value="PROTEIN PAFC"/>
    <property type="match status" value="1"/>
</dbReference>
<dbReference type="KEGG" id="palr:HGI30_02310"/>
<dbReference type="Pfam" id="PF25583">
    <property type="entry name" value="WCX"/>
    <property type="match status" value="1"/>
</dbReference>
<dbReference type="RefSeq" id="WP_168906216.1">
    <property type="nucleotide sequence ID" value="NZ_CP051428.1"/>
</dbReference>
<keyword evidence="2" id="KW-0804">Transcription</keyword>
<dbReference type="GO" id="GO:0003700">
    <property type="term" value="F:DNA-binding transcription factor activity"/>
    <property type="evidence" value="ECO:0007669"/>
    <property type="project" value="InterPro"/>
</dbReference>
<gene>
    <name evidence="4" type="ORF">HGI30_02310</name>
</gene>
<dbReference type="PROSITE" id="PS51000">
    <property type="entry name" value="HTH_DEOR_2"/>
    <property type="match status" value="1"/>
</dbReference>
<evidence type="ECO:0000259" key="3">
    <source>
        <dbReference type="PROSITE" id="PS51000"/>
    </source>
</evidence>
<evidence type="ECO:0000256" key="1">
    <source>
        <dbReference type="ARBA" id="ARBA00023015"/>
    </source>
</evidence>
<dbReference type="PROSITE" id="PS52050">
    <property type="entry name" value="WYL"/>
    <property type="match status" value="1"/>
</dbReference>
<dbReference type="Proteomes" id="UP000502136">
    <property type="component" value="Chromosome"/>
</dbReference>
<dbReference type="InterPro" id="IPR001034">
    <property type="entry name" value="DeoR_HTH"/>
</dbReference>
<dbReference type="InterPro" id="IPR036388">
    <property type="entry name" value="WH-like_DNA-bd_sf"/>
</dbReference>
<evidence type="ECO:0000256" key="2">
    <source>
        <dbReference type="ARBA" id="ARBA00023163"/>
    </source>
</evidence>
<dbReference type="Pfam" id="PF08279">
    <property type="entry name" value="HTH_11"/>
    <property type="match status" value="1"/>
</dbReference>